<evidence type="ECO:0000259" key="9">
    <source>
        <dbReference type="SMART" id="SM00839"/>
    </source>
</evidence>
<dbReference type="InterPro" id="IPR006097">
    <property type="entry name" value="Glu/Leu/Phe/Val/Trp_DH_dimer"/>
</dbReference>
<dbReference type="SUPFAM" id="SSF51735">
    <property type="entry name" value="NAD(P)-binding Rossmann-fold domains"/>
    <property type="match status" value="1"/>
</dbReference>
<feature type="active site" description="Proton donor/acceptor" evidence="5">
    <location>
        <position position="80"/>
    </location>
</feature>
<dbReference type="OrthoDB" id="9803297at2"/>
<dbReference type="RefSeq" id="WP_068616582.1">
    <property type="nucleotide sequence ID" value="NZ_CP016268.1"/>
</dbReference>
<evidence type="ECO:0000256" key="1">
    <source>
        <dbReference type="ARBA" id="ARBA00003868"/>
    </source>
</evidence>
<keyword evidence="6" id="KW-0547">Nucleotide-binding</keyword>
<gene>
    <name evidence="10" type="ORF">BA177_12200</name>
</gene>
<dbReference type="Proteomes" id="UP000092695">
    <property type="component" value="Chromosome"/>
</dbReference>
<evidence type="ECO:0000256" key="5">
    <source>
        <dbReference type="PIRSR" id="PIRSR000188-1"/>
    </source>
</evidence>
<comment type="similarity">
    <text evidence="2 7">Belongs to the Glu/Leu/Phe/Val dehydrogenases family.</text>
</comment>
<dbReference type="GO" id="GO:0016639">
    <property type="term" value="F:oxidoreductase activity, acting on the CH-NH2 group of donors, NAD or NADP as acceptor"/>
    <property type="evidence" value="ECO:0007669"/>
    <property type="project" value="InterPro"/>
</dbReference>
<dbReference type="AlphaFoldDB" id="A0A193LHC5"/>
<dbReference type="KEGG" id="woc:BA177_12200"/>
<evidence type="ECO:0000313" key="10">
    <source>
        <dbReference type="EMBL" id="ANO51861.1"/>
    </source>
</evidence>
<accession>A0A193LHC5</accession>
<dbReference type="PANTHER" id="PTHR42722:SF1">
    <property type="entry name" value="VALINE DEHYDROGENASE"/>
    <property type="match status" value="1"/>
</dbReference>
<protein>
    <submittedName>
        <fullName evidence="10">Amino acid dehydrogenase</fullName>
    </submittedName>
</protein>
<dbReference type="Pfam" id="PF02812">
    <property type="entry name" value="ELFV_dehydrog_N"/>
    <property type="match status" value="1"/>
</dbReference>
<dbReference type="GO" id="GO:0000166">
    <property type="term" value="F:nucleotide binding"/>
    <property type="evidence" value="ECO:0007669"/>
    <property type="project" value="UniProtKB-KW"/>
</dbReference>
<comment type="function">
    <text evidence="1">Catalyzes the reversible oxidative deamination of glutamate to alpha-ketoglutarate and ammonia.</text>
</comment>
<proteinExistence type="inferred from homology"/>
<sequence length="357" mass="37983">MSAFSNPAFDNHEQVTFCRDAATGLSAIIAIHSTALGPAAGGCRLWSYASDTEALYDVLRLSRGMSYKNAMADLRFGGGKAVILKTADFQGTDALYEKFGDFVDAFHGRYVTAEDVGMSVAVMEKIARRTRFVSGLPKKAGHAGGDPSPKTAFGIFKGIEAAVKFRLGNDTLRGLTVAVQGVGNVGYFLCAYLAKAGARLIVADIDQARINRVVDEFGAKPVALDEILFQDVDVVAPCALGAVLNEQSIPIIKSTIVAGGANNQLQTDADGRRLLEAGILYAPDYVINGGGIINVASEFYGDVDEDEVMNRVAAIGPRLTGIFQEARDSGLPTNEIADNQARRKIAQAKTPTDQNPQ</sequence>
<keyword evidence="4 6" id="KW-0520">NAD</keyword>
<dbReference type="PRINTS" id="PR00082">
    <property type="entry name" value="GLFDHDRGNASE"/>
</dbReference>
<evidence type="ECO:0000256" key="7">
    <source>
        <dbReference type="RuleBase" id="RU004417"/>
    </source>
</evidence>
<evidence type="ECO:0000256" key="2">
    <source>
        <dbReference type="ARBA" id="ARBA00006382"/>
    </source>
</evidence>
<feature type="binding site" evidence="6">
    <location>
        <begin position="181"/>
        <end position="186"/>
    </location>
    <ligand>
        <name>NAD(+)</name>
        <dbReference type="ChEBI" id="CHEBI:57540"/>
    </ligand>
</feature>
<feature type="domain" description="Glutamate/phenylalanine/leucine/valine/L-tryptophan dehydrogenase C-terminal" evidence="9">
    <location>
        <begin position="145"/>
        <end position="353"/>
    </location>
</feature>
<dbReference type="InterPro" id="IPR006095">
    <property type="entry name" value="Glu/Leu/Phe/Val/Trp_DH"/>
</dbReference>
<dbReference type="InterPro" id="IPR016211">
    <property type="entry name" value="Glu/Phe/Leu/Val/Trp_DH_bac/arc"/>
</dbReference>
<feature type="region of interest" description="Disordered" evidence="8">
    <location>
        <begin position="336"/>
        <end position="357"/>
    </location>
</feature>
<evidence type="ECO:0000256" key="3">
    <source>
        <dbReference type="ARBA" id="ARBA00023002"/>
    </source>
</evidence>
<evidence type="ECO:0000256" key="4">
    <source>
        <dbReference type="ARBA" id="ARBA00023027"/>
    </source>
</evidence>
<dbReference type="Pfam" id="PF00208">
    <property type="entry name" value="ELFV_dehydrog"/>
    <property type="match status" value="1"/>
</dbReference>
<evidence type="ECO:0000313" key="11">
    <source>
        <dbReference type="Proteomes" id="UP000092695"/>
    </source>
</evidence>
<evidence type="ECO:0000256" key="6">
    <source>
        <dbReference type="PIRSR" id="PIRSR000188-2"/>
    </source>
</evidence>
<dbReference type="CDD" id="cd01075">
    <property type="entry name" value="NAD_bind_Leu_Phe_Val_DH"/>
    <property type="match status" value="1"/>
</dbReference>
<dbReference type="GO" id="GO:0006520">
    <property type="term" value="P:amino acid metabolic process"/>
    <property type="evidence" value="ECO:0007669"/>
    <property type="project" value="InterPro"/>
</dbReference>
<dbReference type="PIRSF" id="PIRSF000188">
    <property type="entry name" value="Phe_leu_dh"/>
    <property type="match status" value="1"/>
</dbReference>
<dbReference type="InterPro" id="IPR036291">
    <property type="entry name" value="NAD(P)-bd_dom_sf"/>
</dbReference>
<dbReference type="SUPFAM" id="SSF53223">
    <property type="entry name" value="Aminoacid dehydrogenase-like, N-terminal domain"/>
    <property type="match status" value="1"/>
</dbReference>
<dbReference type="STRING" id="1548547.BA177_12200"/>
<keyword evidence="3 7" id="KW-0560">Oxidoreductase</keyword>
<dbReference type="InterPro" id="IPR006096">
    <property type="entry name" value="Glu/Leu/Phe/Val/Trp_DH_C"/>
</dbReference>
<dbReference type="InterPro" id="IPR046346">
    <property type="entry name" value="Aminoacid_DH-like_N_sf"/>
</dbReference>
<organism evidence="10 11">
    <name type="scientific">Woeseia oceani</name>
    <dbReference type="NCBI Taxonomy" id="1548547"/>
    <lineage>
        <taxon>Bacteria</taxon>
        <taxon>Pseudomonadati</taxon>
        <taxon>Pseudomonadota</taxon>
        <taxon>Gammaproteobacteria</taxon>
        <taxon>Woeseiales</taxon>
        <taxon>Woeseiaceae</taxon>
        <taxon>Woeseia</taxon>
    </lineage>
</organism>
<keyword evidence="11" id="KW-1185">Reference proteome</keyword>
<dbReference type="EMBL" id="CP016268">
    <property type="protein sequence ID" value="ANO51861.1"/>
    <property type="molecule type" value="Genomic_DNA"/>
</dbReference>
<dbReference type="SMART" id="SM00839">
    <property type="entry name" value="ELFV_dehydrog"/>
    <property type="match status" value="1"/>
</dbReference>
<evidence type="ECO:0000256" key="8">
    <source>
        <dbReference type="SAM" id="MobiDB-lite"/>
    </source>
</evidence>
<dbReference type="PANTHER" id="PTHR42722">
    <property type="entry name" value="LEUCINE DEHYDROGENASE"/>
    <property type="match status" value="1"/>
</dbReference>
<name>A0A193LHC5_9GAMM</name>
<dbReference type="Gene3D" id="3.40.50.10860">
    <property type="entry name" value="Leucine Dehydrogenase, chain A, domain 1"/>
    <property type="match status" value="1"/>
</dbReference>
<dbReference type="Gene3D" id="3.40.50.720">
    <property type="entry name" value="NAD(P)-binding Rossmann-like Domain"/>
    <property type="match status" value="1"/>
</dbReference>
<reference evidence="10 11" key="1">
    <citation type="submission" date="2016-06" db="EMBL/GenBank/DDBJ databases">
        <title>Complete genome sequence of a deep-branching marine Gamma Proteobacterium Woeseia oceani type strain XK5.</title>
        <authorList>
            <person name="Mu D."/>
            <person name="Du Z."/>
        </authorList>
    </citation>
    <scope>NUCLEOTIDE SEQUENCE [LARGE SCALE GENOMIC DNA]</scope>
    <source>
        <strain evidence="10 11">XK5</strain>
    </source>
</reference>